<sequence>MRLRKDIDLEKVGIDVEERERAGTYMQVDSQVVKCTVKQEGVEILATKEALEKHPEAKNYLWKALPEDPSLGDFSNGYFIRVKPGTTPFFPVQTCLLIENEDVQHVHNIIVVEEGAELNVITGCSSVPGKGKHIGVSEFYVKKGGKLHFTMIHMWGPEVEVLPKTGVIVEEGGVYISDYVCLHPAARIKAYPTIYLVGKGATTRSQSVLVATKNSDIDLGTRVYLKEEETKAEVVSRSVSFGGRLIARGHLIGEKPGVKAHLECKGLLLTNDGIMHAIPELEGRAKDLEMSHEAAVGKIAKEEIEYLMARGLTEDEAAATIVRGFLNVDIIGIPESLKKELDEIIRMSDSAM</sequence>
<dbReference type="EMBL" id="AP013035">
    <property type="protein sequence ID" value="BAT71720.1"/>
    <property type="molecule type" value="Genomic_DNA"/>
</dbReference>
<dbReference type="Proteomes" id="UP000063234">
    <property type="component" value="Chromosome"/>
</dbReference>
<protein>
    <submittedName>
        <fullName evidence="3">Fe-S cluster assembly protein SufBD</fullName>
    </submittedName>
</protein>
<dbReference type="PATRIC" id="fig|1298851.3.peg.957"/>
<evidence type="ECO:0000313" key="3">
    <source>
        <dbReference type="EMBL" id="BAT71720.1"/>
    </source>
</evidence>
<dbReference type="RefSeq" id="WP_068549715.1">
    <property type="nucleotide sequence ID" value="NZ_AP013035.1"/>
</dbReference>
<feature type="domain" description="SUF system FeS cluster assembly SufBD core" evidence="2">
    <location>
        <begin position="101"/>
        <end position="325"/>
    </location>
</feature>
<evidence type="ECO:0000313" key="4">
    <source>
        <dbReference type="Proteomes" id="UP000063234"/>
    </source>
</evidence>
<dbReference type="AlphaFoldDB" id="A0A0S3QTR7"/>
<dbReference type="SUPFAM" id="SSF101960">
    <property type="entry name" value="Stabilizer of iron transporter SufD"/>
    <property type="match status" value="1"/>
</dbReference>
<dbReference type="InterPro" id="IPR055346">
    <property type="entry name" value="Fe-S_cluster_assembly_SufBD"/>
</dbReference>
<organism evidence="3 4">
    <name type="scientific">Thermosulfidibacter takaii (strain DSM 17441 / JCM 13301 / NBRC 103674 / ABI70S6)</name>
    <dbReference type="NCBI Taxonomy" id="1298851"/>
    <lineage>
        <taxon>Bacteria</taxon>
        <taxon>Pseudomonadati</taxon>
        <taxon>Thermosulfidibacterota</taxon>
        <taxon>Thermosulfidibacteria</taxon>
        <taxon>Thermosulfidibacterales</taxon>
        <taxon>Thermosulfidibacteraceae</taxon>
    </lineage>
</organism>
<dbReference type="STRING" id="1298851.TST_0920"/>
<dbReference type="OrthoDB" id="9782689at2"/>
<dbReference type="InterPro" id="IPR000825">
    <property type="entry name" value="SUF_FeS_clus_asmbl_SufBD_core"/>
</dbReference>
<gene>
    <name evidence="3" type="primary">sufBD</name>
    <name evidence="3" type="ORF">TST_0920</name>
</gene>
<evidence type="ECO:0000259" key="2">
    <source>
        <dbReference type="Pfam" id="PF01458"/>
    </source>
</evidence>
<proteinExistence type="inferred from homology"/>
<evidence type="ECO:0000256" key="1">
    <source>
        <dbReference type="ARBA" id="ARBA00043967"/>
    </source>
</evidence>
<dbReference type="PANTHER" id="PTHR30508:SF1">
    <property type="entry name" value="UPF0051 PROTEIN ABCI8, CHLOROPLASTIC-RELATED"/>
    <property type="match status" value="1"/>
</dbReference>
<keyword evidence="4" id="KW-1185">Reference proteome</keyword>
<dbReference type="GO" id="GO:0016226">
    <property type="term" value="P:iron-sulfur cluster assembly"/>
    <property type="evidence" value="ECO:0007669"/>
    <property type="project" value="InterPro"/>
</dbReference>
<dbReference type="KEGG" id="ttk:TST_0920"/>
<dbReference type="PANTHER" id="PTHR30508">
    <property type="entry name" value="FES CLUSTER ASSEMBLY PROTEIN SUF"/>
    <property type="match status" value="1"/>
</dbReference>
<dbReference type="Pfam" id="PF01458">
    <property type="entry name" value="SUFBD_core"/>
    <property type="match status" value="1"/>
</dbReference>
<accession>A0A0S3QTR7</accession>
<reference evidence="4" key="1">
    <citation type="journal article" date="2018" name="Science">
        <title>A primordial and reversible TCA cycle in a facultatively chemolithoautotrophic thermophile.</title>
        <authorList>
            <person name="Nunoura T."/>
            <person name="Chikaraishi Y."/>
            <person name="Izaki R."/>
            <person name="Suwa T."/>
            <person name="Sato T."/>
            <person name="Harada T."/>
            <person name="Mori K."/>
            <person name="Kato Y."/>
            <person name="Miyazaki M."/>
            <person name="Shimamura S."/>
            <person name="Yanagawa K."/>
            <person name="Shuto A."/>
            <person name="Ohkouchi N."/>
            <person name="Fujita N."/>
            <person name="Takaki Y."/>
            <person name="Atomi H."/>
            <person name="Takai K."/>
        </authorList>
    </citation>
    <scope>NUCLEOTIDE SEQUENCE [LARGE SCALE GENOMIC DNA]</scope>
    <source>
        <strain evidence="4">DSM 17441 / JCM 13301 / NBRC 103674 / ABI70S6</strain>
    </source>
</reference>
<dbReference type="InterPro" id="IPR037284">
    <property type="entry name" value="SUF_FeS_clus_asmbl_SufBD_sf"/>
</dbReference>
<comment type="similarity">
    <text evidence="1">Belongs to the iron-sulfur cluster assembly SufBD family.</text>
</comment>
<name>A0A0S3QTR7_THET7</name>